<feature type="domain" description="DUF7088" evidence="8">
    <location>
        <begin position="282"/>
        <end position="385"/>
    </location>
</feature>
<keyword evidence="3 6" id="KW-0812">Transmembrane</keyword>
<feature type="transmembrane region" description="Helical" evidence="6">
    <location>
        <begin position="161"/>
        <end position="186"/>
    </location>
</feature>
<proteinExistence type="predicted"/>
<dbReference type="Pfam" id="PF12679">
    <property type="entry name" value="ABC2_membrane_2"/>
    <property type="match status" value="1"/>
</dbReference>
<dbReference type="PANTHER" id="PTHR30294">
    <property type="entry name" value="MEMBRANE COMPONENT OF ABC TRANSPORTER YHHJ-RELATED"/>
    <property type="match status" value="1"/>
</dbReference>
<name>A0A381MZN3_9ZZZZ</name>
<dbReference type="Pfam" id="PF09822">
    <property type="entry name" value="ABC_transp_aux"/>
    <property type="match status" value="1"/>
</dbReference>
<feature type="transmembrane region" description="Helical" evidence="6">
    <location>
        <begin position="12"/>
        <end position="36"/>
    </location>
</feature>
<sequence>MQETIRIVRKEFAEFFASPAALLFLGAFLVATLFLFFWMETFFARNIADARPLFKWLPALLIFLAATLTMRSWSEDRRAGTIEILLVSPVSRVHLVLGKFLAGLGLVALALALTLPLPLTVSLLGPLDWGPVVGSYLAALCLAAAYLSIGVYMSARTDNPVVAWILTALVCGVFYLIGTPTITGLFGHRVGELLMLLGSGSRFDSVTRGVLDLRDLYFYLSIVGVFLTLNLFSLERISWAGNPATRHHARWWCAVILVIANFIAANFWLHTIGWARLDITRDQVYSLSEATDRYLGQLQEPLLIRGYFSAKTHPLLSPLVPRLRDLLAEYAAVGRGRVRVELVDPHTDQAIEEEAARKYGIRPIPFQMASRHESGVVNSYFHIVVSYGDQNETLDFQDLIEVKSSSSGDLDIVLKDPEYAITSTVKKVLASFRAGGSPFDTLTGKVSFRGYISARDKLPPELLELRSDLESVLAELQSQSAGRFSIAITDPEADGGRLGREINERYGFRPQLAGLDDRSSFWFSMLMLRGGEAIQVPLPEELGSEAARRTLIASLKRLAPGFLKTVALVTPKPELASSDYQYLGDALMQNNRVTNTDLSSGRVPEDADLLLVLAPTELNERQVFAVDQFLMQGGSVFLATSTRDVQVAGSFQVKTHRSGLEDWLAHHGLKVGSGMVMDPVNTALPVPVERYVGTVPVREIQHLPYPLFPDLRGDQLSADSLITSGLDQLTVNWISPVSIDTAASGGSRKSVVLLRSSDQSWVSRNASVVPDYKEFPGSGFAMSGDPAARTLAIAVEGGFNSYFKDKPSPLLAAPRLTSSAETSAGDAKNLAGGQSSGSLSAASVIEKSPPSARIILVGSNAFATDTVLTMASEGMGTLYTKPLEFMQNVIDWSLEDQGLLSIRGRSRFSQTLVPLRPDEQALWEYLNYGLALAALLGTWLWRRRSQRVSLVRYQAMLEPR</sequence>
<keyword evidence="2" id="KW-1003">Cell membrane</keyword>
<feature type="transmembrane region" description="Helical" evidence="6">
    <location>
        <begin position="249"/>
        <end position="269"/>
    </location>
</feature>
<reference evidence="9" key="1">
    <citation type="submission" date="2018-05" db="EMBL/GenBank/DDBJ databases">
        <authorList>
            <person name="Lanie J.A."/>
            <person name="Ng W.-L."/>
            <person name="Kazmierczak K.M."/>
            <person name="Andrzejewski T.M."/>
            <person name="Davidsen T.M."/>
            <person name="Wayne K.J."/>
            <person name="Tettelin H."/>
            <person name="Glass J.I."/>
            <person name="Rusch D."/>
            <person name="Podicherti R."/>
            <person name="Tsui H.-C.T."/>
            <person name="Winkler M.E."/>
        </authorList>
    </citation>
    <scope>NUCLEOTIDE SEQUENCE</scope>
</reference>
<comment type="subcellular location">
    <subcellularLocation>
        <location evidence="1">Cell membrane</location>
        <topology evidence="1">Multi-pass membrane protein</topology>
    </subcellularLocation>
</comment>
<organism evidence="9">
    <name type="scientific">marine metagenome</name>
    <dbReference type="NCBI Taxonomy" id="408172"/>
    <lineage>
        <taxon>unclassified sequences</taxon>
        <taxon>metagenomes</taxon>
        <taxon>ecological metagenomes</taxon>
    </lineage>
</organism>
<evidence type="ECO:0000256" key="2">
    <source>
        <dbReference type="ARBA" id="ARBA00022475"/>
    </source>
</evidence>
<evidence type="ECO:0008006" key="10">
    <source>
        <dbReference type="Google" id="ProtNLM"/>
    </source>
</evidence>
<evidence type="ECO:0000256" key="3">
    <source>
        <dbReference type="ARBA" id="ARBA00022692"/>
    </source>
</evidence>
<evidence type="ECO:0000313" key="9">
    <source>
        <dbReference type="EMBL" id="SUZ47820.1"/>
    </source>
</evidence>
<feature type="transmembrane region" description="Helical" evidence="6">
    <location>
        <begin position="56"/>
        <end position="74"/>
    </location>
</feature>
<dbReference type="AlphaFoldDB" id="A0A381MZN3"/>
<dbReference type="InterPro" id="IPR051449">
    <property type="entry name" value="ABC-2_transporter_component"/>
</dbReference>
<feature type="transmembrane region" description="Helical" evidence="6">
    <location>
        <begin position="129"/>
        <end position="149"/>
    </location>
</feature>
<dbReference type="PANTHER" id="PTHR30294:SF29">
    <property type="entry name" value="MULTIDRUG ABC TRANSPORTER PERMEASE YBHS-RELATED"/>
    <property type="match status" value="1"/>
</dbReference>
<evidence type="ECO:0000256" key="5">
    <source>
        <dbReference type="ARBA" id="ARBA00023136"/>
    </source>
</evidence>
<dbReference type="GO" id="GO:0005886">
    <property type="term" value="C:plasma membrane"/>
    <property type="evidence" value="ECO:0007669"/>
    <property type="project" value="UniProtKB-SubCell"/>
</dbReference>
<accession>A0A381MZN3</accession>
<dbReference type="InterPro" id="IPR055396">
    <property type="entry name" value="DUF7088"/>
</dbReference>
<keyword evidence="5 6" id="KW-0472">Membrane</keyword>
<evidence type="ECO:0000259" key="8">
    <source>
        <dbReference type="Pfam" id="PF23357"/>
    </source>
</evidence>
<gene>
    <name evidence="9" type="ORF">METZ01_LOCUS674</name>
</gene>
<evidence type="ECO:0000256" key="1">
    <source>
        <dbReference type="ARBA" id="ARBA00004651"/>
    </source>
</evidence>
<protein>
    <recommendedName>
        <fullName evidence="10">ABC-type uncharacterized transport system domain-containing protein</fullName>
    </recommendedName>
</protein>
<evidence type="ECO:0000259" key="7">
    <source>
        <dbReference type="Pfam" id="PF09822"/>
    </source>
</evidence>
<dbReference type="EMBL" id="UINC01000036">
    <property type="protein sequence ID" value="SUZ47820.1"/>
    <property type="molecule type" value="Genomic_DNA"/>
</dbReference>
<feature type="transmembrane region" description="Helical" evidence="6">
    <location>
        <begin position="216"/>
        <end position="237"/>
    </location>
</feature>
<evidence type="ECO:0000256" key="6">
    <source>
        <dbReference type="SAM" id="Phobius"/>
    </source>
</evidence>
<feature type="domain" description="ABC-type uncharacterised transport system" evidence="7">
    <location>
        <begin position="564"/>
        <end position="870"/>
    </location>
</feature>
<dbReference type="Pfam" id="PF23357">
    <property type="entry name" value="DUF7088"/>
    <property type="match status" value="1"/>
</dbReference>
<dbReference type="InterPro" id="IPR019196">
    <property type="entry name" value="ABC_transp_unknown"/>
</dbReference>
<feature type="transmembrane region" description="Helical" evidence="6">
    <location>
        <begin position="95"/>
        <end position="117"/>
    </location>
</feature>
<dbReference type="GO" id="GO:0140359">
    <property type="term" value="F:ABC-type transporter activity"/>
    <property type="evidence" value="ECO:0007669"/>
    <property type="project" value="InterPro"/>
</dbReference>
<keyword evidence="4 6" id="KW-1133">Transmembrane helix</keyword>
<evidence type="ECO:0000256" key="4">
    <source>
        <dbReference type="ARBA" id="ARBA00022989"/>
    </source>
</evidence>